<organism evidence="5 6">
    <name type="scientific">Rotaria socialis</name>
    <dbReference type="NCBI Taxonomy" id="392032"/>
    <lineage>
        <taxon>Eukaryota</taxon>
        <taxon>Metazoa</taxon>
        <taxon>Spiralia</taxon>
        <taxon>Gnathifera</taxon>
        <taxon>Rotifera</taxon>
        <taxon>Eurotatoria</taxon>
        <taxon>Bdelloidea</taxon>
        <taxon>Philodinida</taxon>
        <taxon>Philodinidae</taxon>
        <taxon>Rotaria</taxon>
    </lineage>
</organism>
<dbReference type="EMBL" id="CAJNXB010004070">
    <property type="protein sequence ID" value="CAF3353467.1"/>
    <property type="molecule type" value="Genomic_DNA"/>
</dbReference>
<dbReference type="Proteomes" id="UP000663825">
    <property type="component" value="Unassembled WGS sequence"/>
</dbReference>
<evidence type="ECO:0000313" key="6">
    <source>
        <dbReference type="Proteomes" id="UP000663873"/>
    </source>
</evidence>
<feature type="compositionally biased region" description="Polar residues" evidence="1">
    <location>
        <begin position="149"/>
        <end position="160"/>
    </location>
</feature>
<dbReference type="EMBL" id="CAJNYD010001633">
    <property type="protein sequence ID" value="CAF3356835.1"/>
    <property type="molecule type" value="Genomic_DNA"/>
</dbReference>
<dbReference type="AlphaFoldDB" id="A0A821AR15"/>
<comment type="caution">
    <text evidence="5">The sequence shown here is derived from an EMBL/GenBank/DDBJ whole genome shotgun (WGS) entry which is preliminary data.</text>
</comment>
<sequence>MGKYVQNFLCFSPLESQNHNIVPEIEVKTGQHESPGARRRRRRKANYETIEQRNNLLSSSHDILGRSRNVKELIRSENTINDNEVIPMSATSPKSKGGITVSKVHNDEKPVENGNTSIKPPINQNDNSRVPTARYSQVKVHRVSKVANLNETNESQNVPSPTADKSLPNTSRVTIVKISRNNMPRAQSIDANLHKLSSQQHSHETSLGIRNNGTQVANMGDRLVKRTDFDPPLKQRPRAASIGSISVLKVKRPAVQVRPIKKSPQTNSSTAIDKINVDSRISVSKVPQERSKTRVQPT</sequence>
<dbReference type="Proteomes" id="UP000663851">
    <property type="component" value="Unassembled WGS sequence"/>
</dbReference>
<proteinExistence type="predicted"/>
<evidence type="ECO:0000313" key="2">
    <source>
        <dbReference type="EMBL" id="CAF3353467.1"/>
    </source>
</evidence>
<feature type="region of interest" description="Disordered" evidence="1">
    <location>
        <begin position="149"/>
        <end position="168"/>
    </location>
</feature>
<keyword evidence="6" id="KW-1185">Reference proteome</keyword>
<dbReference type="EMBL" id="CAJOBO010001484">
    <property type="protein sequence ID" value="CAF4382784.1"/>
    <property type="molecule type" value="Genomic_DNA"/>
</dbReference>
<gene>
    <name evidence="4" type="ORF">HFQ381_LOCUS18860</name>
    <name evidence="3" type="ORF">LUA448_LOCUS13580</name>
    <name evidence="2" type="ORF">TIS948_LOCUS23497</name>
    <name evidence="5" type="ORF">UJA718_LOCUS30656</name>
</gene>
<accession>A0A821AR15</accession>
<evidence type="ECO:0000256" key="1">
    <source>
        <dbReference type="SAM" id="MobiDB-lite"/>
    </source>
</evidence>
<dbReference type="Proteomes" id="UP000663873">
    <property type="component" value="Unassembled WGS sequence"/>
</dbReference>
<evidence type="ECO:0000313" key="4">
    <source>
        <dbReference type="EMBL" id="CAF4382784.1"/>
    </source>
</evidence>
<evidence type="ECO:0000313" key="3">
    <source>
        <dbReference type="EMBL" id="CAF3356835.1"/>
    </source>
</evidence>
<name>A0A821AR15_9BILA</name>
<reference evidence="5" key="1">
    <citation type="submission" date="2021-02" db="EMBL/GenBank/DDBJ databases">
        <authorList>
            <person name="Nowell W R."/>
        </authorList>
    </citation>
    <scope>NUCLEOTIDE SEQUENCE</scope>
</reference>
<evidence type="ECO:0000313" key="5">
    <source>
        <dbReference type="EMBL" id="CAF4581660.1"/>
    </source>
</evidence>
<feature type="region of interest" description="Disordered" evidence="1">
    <location>
        <begin position="258"/>
        <end position="298"/>
    </location>
</feature>
<dbReference type="EMBL" id="CAJOBP010015621">
    <property type="protein sequence ID" value="CAF4581660.1"/>
    <property type="molecule type" value="Genomic_DNA"/>
</dbReference>
<dbReference type="OrthoDB" id="10340942at2759"/>
<feature type="region of interest" description="Disordered" evidence="1">
    <location>
        <begin position="105"/>
        <end position="130"/>
    </location>
</feature>
<feature type="compositionally biased region" description="Polar residues" evidence="1">
    <location>
        <begin position="113"/>
        <end position="130"/>
    </location>
</feature>
<protein>
    <submittedName>
        <fullName evidence="5">Uncharacterized protein</fullName>
    </submittedName>
</protein>
<dbReference type="Proteomes" id="UP000663833">
    <property type="component" value="Unassembled WGS sequence"/>
</dbReference>